<reference evidence="3 4" key="1">
    <citation type="journal article" date="2019" name="Int. J. Syst. Evol. Microbiol.">
        <title>The Global Catalogue of Microorganisms (GCM) 10K type strain sequencing project: providing services to taxonomists for standard genome sequencing and annotation.</title>
        <authorList>
            <consortium name="The Broad Institute Genomics Platform"/>
            <consortium name="The Broad Institute Genome Sequencing Center for Infectious Disease"/>
            <person name="Wu L."/>
            <person name="Ma J."/>
        </authorList>
    </citation>
    <scope>NUCLEOTIDE SEQUENCE [LARGE SCALE GENOMIC DNA]</scope>
    <source>
        <strain evidence="3 4">JCM 15591</strain>
    </source>
</reference>
<evidence type="ECO:0000256" key="2">
    <source>
        <dbReference type="RuleBase" id="RU362080"/>
    </source>
</evidence>
<keyword evidence="4" id="KW-1185">Reference proteome</keyword>
<dbReference type="SUPFAM" id="SSF143120">
    <property type="entry name" value="YefM-like"/>
    <property type="match status" value="1"/>
</dbReference>
<evidence type="ECO:0000313" key="4">
    <source>
        <dbReference type="Proteomes" id="UP001501475"/>
    </source>
</evidence>
<dbReference type="Gene3D" id="3.40.1620.10">
    <property type="entry name" value="YefM-like domain"/>
    <property type="match status" value="1"/>
</dbReference>
<dbReference type="InterPro" id="IPR036165">
    <property type="entry name" value="YefM-like_sf"/>
</dbReference>
<protein>
    <recommendedName>
        <fullName evidence="2">Antitoxin</fullName>
    </recommendedName>
</protein>
<sequence>METYTVQAAKTQLSRILHDVEAGGEVTISRADRPVARLVPVEPVAKRRFGMMNFPVPADFDAPLSEEELSAWE</sequence>
<proteinExistence type="inferred from homology"/>
<accession>A0ABN2L1L1</accession>
<dbReference type="EMBL" id="BAAAPN010000090">
    <property type="protein sequence ID" value="GAA1771948.1"/>
    <property type="molecule type" value="Genomic_DNA"/>
</dbReference>
<dbReference type="RefSeq" id="WP_344067971.1">
    <property type="nucleotide sequence ID" value="NZ_BAAAPN010000090.1"/>
</dbReference>
<gene>
    <name evidence="3" type="ORF">GCM10009810_31820</name>
</gene>
<organism evidence="3 4">
    <name type="scientific">Nostocoides vanveenii</name>
    <dbReference type="NCBI Taxonomy" id="330835"/>
    <lineage>
        <taxon>Bacteria</taxon>
        <taxon>Bacillati</taxon>
        <taxon>Actinomycetota</taxon>
        <taxon>Actinomycetes</taxon>
        <taxon>Micrococcales</taxon>
        <taxon>Intrasporangiaceae</taxon>
        <taxon>Nostocoides</taxon>
    </lineage>
</organism>
<dbReference type="NCBIfam" id="TIGR01552">
    <property type="entry name" value="phd_fam"/>
    <property type="match status" value="1"/>
</dbReference>
<evidence type="ECO:0000313" key="3">
    <source>
        <dbReference type="EMBL" id="GAA1771948.1"/>
    </source>
</evidence>
<dbReference type="InterPro" id="IPR006442">
    <property type="entry name" value="Antitoxin_Phd/YefM"/>
</dbReference>
<name>A0ABN2L1L1_9MICO</name>
<comment type="similarity">
    <text evidence="1 2">Belongs to the phD/YefM antitoxin family.</text>
</comment>
<comment type="caution">
    <text evidence="3">The sequence shown here is derived from an EMBL/GenBank/DDBJ whole genome shotgun (WGS) entry which is preliminary data.</text>
</comment>
<comment type="function">
    <text evidence="2">Antitoxin component of a type II toxin-antitoxin (TA) system.</text>
</comment>
<dbReference type="Pfam" id="PF02604">
    <property type="entry name" value="PhdYeFM_antitox"/>
    <property type="match status" value="1"/>
</dbReference>
<evidence type="ECO:0000256" key="1">
    <source>
        <dbReference type="ARBA" id="ARBA00009981"/>
    </source>
</evidence>
<dbReference type="Proteomes" id="UP001501475">
    <property type="component" value="Unassembled WGS sequence"/>
</dbReference>